<evidence type="ECO:0000256" key="1">
    <source>
        <dbReference type="ARBA" id="ARBA00023015"/>
    </source>
</evidence>
<dbReference type="PANTHER" id="PTHR30136:SF35">
    <property type="entry name" value="HTH-TYPE TRANSCRIPTIONAL REGULATOR RV1719"/>
    <property type="match status" value="1"/>
</dbReference>
<keyword evidence="8" id="KW-1185">Reference proteome</keyword>
<dbReference type="Proteomes" id="UP000037020">
    <property type="component" value="Unassembled WGS sequence"/>
</dbReference>
<evidence type="ECO:0000256" key="2">
    <source>
        <dbReference type="ARBA" id="ARBA00023125"/>
    </source>
</evidence>
<dbReference type="PROSITE" id="PS51077">
    <property type="entry name" value="HTH_ICLR"/>
    <property type="match status" value="1"/>
</dbReference>
<dbReference type="InterPro" id="IPR029016">
    <property type="entry name" value="GAF-like_dom_sf"/>
</dbReference>
<evidence type="ECO:0000259" key="6">
    <source>
        <dbReference type="PROSITE" id="PS51078"/>
    </source>
</evidence>
<feature type="region of interest" description="Disordered" evidence="4">
    <location>
        <begin position="174"/>
        <end position="197"/>
    </location>
</feature>
<dbReference type="Pfam" id="PF09339">
    <property type="entry name" value="HTH_IclR"/>
    <property type="match status" value="1"/>
</dbReference>
<gene>
    <name evidence="7" type="ORF">ADK38_38140</name>
</gene>
<dbReference type="EMBL" id="LGUT01003586">
    <property type="protein sequence ID" value="KOG85174.1"/>
    <property type="molecule type" value="Genomic_DNA"/>
</dbReference>
<feature type="compositionally biased region" description="Basic and acidic residues" evidence="4">
    <location>
        <begin position="178"/>
        <end position="193"/>
    </location>
</feature>
<evidence type="ECO:0000313" key="7">
    <source>
        <dbReference type="EMBL" id="KOG85174.1"/>
    </source>
</evidence>
<evidence type="ECO:0000256" key="3">
    <source>
        <dbReference type="ARBA" id="ARBA00023163"/>
    </source>
</evidence>
<keyword evidence="1" id="KW-0805">Transcription regulation</keyword>
<dbReference type="SUPFAM" id="SSF46785">
    <property type="entry name" value="Winged helix' DNA-binding domain"/>
    <property type="match status" value="1"/>
</dbReference>
<feature type="region of interest" description="Disordered" evidence="4">
    <location>
        <begin position="1"/>
        <end position="25"/>
    </location>
</feature>
<evidence type="ECO:0000313" key="8">
    <source>
        <dbReference type="Proteomes" id="UP000037020"/>
    </source>
</evidence>
<feature type="domain" description="IclR-ED" evidence="6">
    <location>
        <begin position="87"/>
        <end position="273"/>
    </location>
</feature>
<evidence type="ECO:0008006" key="9">
    <source>
        <dbReference type="Google" id="ProtNLM"/>
    </source>
</evidence>
<reference evidence="7 8" key="1">
    <citation type="submission" date="2015-07" db="EMBL/GenBank/DDBJ databases">
        <authorList>
            <person name="Ju K.-S."/>
            <person name="Doroghazi J.R."/>
            <person name="Metcalf W.W."/>
        </authorList>
    </citation>
    <scope>NUCLEOTIDE SEQUENCE [LARGE SCALE GENOMIC DNA]</scope>
    <source>
        <strain evidence="7 8">NRRL B-3589</strain>
    </source>
</reference>
<dbReference type="PANTHER" id="PTHR30136">
    <property type="entry name" value="HELIX-TURN-HELIX TRANSCRIPTIONAL REGULATOR, ICLR FAMILY"/>
    <property type="match status" value="1"/>
</dbReference>
<sequence>MYTSECESGCDSETPPLSASRTPGGGRLAGRLLSVLKAVRATGGSATLTEVVQLTGLAKTTAHRLLADLRELEMVSRDGEGYRLGSAVRELGAPREEEHTKRLRNALKPVLLPLHEQTRYVVGLGVRSGENVRFIELVYSERYSPVIGRLEEPAPLPGSAAGKALLAYPPARCAPGRGGRDSAEREEAERSAARPELGTELARIRSRGIALAERESELGLSAAATPVFGPHGQPLAALSIGAVPEMFDVARGCALLRRAGLHARRVLRRPLPAADRWGNEF</sequence>
<dbReference type="InterPro" id="IPR036390">
    <property type="entry name" value="WH_DNA-bd_sf"/>
</dbReference>
<dbReference type="SUPFAM" id="SSF55781">
    <property type="entry name" value="GAF domain-like"/>
    <property type="match status" value="1"/>
</dbReference>
<organism evidence="7 8">
    <name type="scientific">Streptomyces varsoviensis</name>
    <dbReference type="NCBI Taxonomy" id="67373"/>
    <lineage>
        <taxon>Bacteria</taxon>
        <taxon>Bacillati</taxon>
        <taxon>Actinomycetota</taxon>
        <taxon>Actinomycetes</taxon>
        <taxon>Kitasatosporales</taxon>
        <taxon>Streptomycetaceae</taxon>
        <taxon>Streptomyces</taxon>
    </lineage>
</organism>
<accession>A0ABR5IVL6</accession>
<dbReference type="RefSeq" id="WP_030881727.1">
    <property type="nucleotide sequence ID" value="NZ_JBIRHZ010000005.1"/>
</dbReference>
<evidence type="ECO:0000259" key="5">
    <source>
        <dbReference type="PROSITE" id="PS51077"/>
    </source>
</evidence>
<dbReference type="InterPro" id="IPR005471">
    <property type="entry name" value="Tscrpt_reg_IclR_N"/>
</dbReference>
<keyword evidence="2" id="KW-0238">DNA-binding</keyword>
<keyword evidence="3" id="KW-0804">Transcription</keyword>
<dbReference type="Gene3D" id="3.30.450.40">
    <property type="match status" value="1"/>
</dbReference>
<name>A0ABR5IVL6_9ACTN</name>
<proteinExistence type="predicted"/>
<dbReference type="InterPro" id="IPR014757">
    <property type="entry name" value="Tscrpt_reg_IclR_C"/>
</dbReference>
<dbReference type="PROSITE" id="PS51078">
    <property type="entry name" value="ICLR_ED"/>
    <property type="match status" value="1"/>
</dbReference>
<evidence type="ECO:0000256" key="4">
    <source>
        <dbReference type="SAM" id="MobiDB-lite"/>
    </source>
</evidence>
<dbReference type="Gene3D" id="1.10.10.10">
    <property type="entry name" value="Winged helix-like DNA-binding domain superfamily/Winged helix DNA-binding domain"/>
    <property type="match status" value="1"/>
</dbReference>
<feature type="domain" description="HTH iclR-type" evidence="5">
    <location>
        <begin position="26"/>
        <end position="86"/>
    </location>
</feature>
<dbReference type="InterPro" id="IPR036388">
    <property type="entry name" value="WH-like_DNA-bd_sf"/>
</dbReference>
<dbReference type="Pfam" id="PF01614">
    <property type="entry name" value="IclR_C"/>
    <property type="match status" value="1"/>
</dbReference>
<dbReference type="InterPro" id="IPR050707">
    <property type="entry name" value="HTH_MetabolicPath_Reg"/>
</dbReference>
<protein>
    <recommendedName>
        <fullName evidence="9">IclR family transcriptional regulator</fullName>
    </recommendedName>
</protein>
<dbReference type="SMART" id="SM00346">
    <property type="entry name" value="HTH_ICLR"/>
    <property type="match status" value="1"/>
</dbReference>
<comment type="caution">
    <text evidence="7">The sequence shown here is derived from an EMBL/GenBank/DDBJ whole genome shotgun (WGS) entry which is preliminary data.</text>
</comment>